<sequence>MKFTTKLRSILGGESRESRERNYLEQSVSLIDLERRQREIDRGLFSAMGRFPF</sequence>
<protein>
    <submittedName>
        <fullName evidence="1">DUF3563 family protein</fullName>
    </submittedName>
</protein>
<dbReference type="AlphaFoldDB" id="A0A939JRX9"/>
<comment type="caution">
    <text evidence="1">The sequence shown here is derived from an EMBL/GenBank/DDBJ whole genome shotgun (WGS) entry which is preliminary data.</text>
</comment>
<dbReference type="EMBL" id="JAFMPP010000005">
    <property type="protein sequence ID" value="MBO0662388.1"/>
    <property type="molecule type" value="Genomic_DNA"/>
</dbReference>
<proteinExistence type="predicted"/>
<dbReference type="Proteomes" id="UP000664122">
    <property type="component" value="Unassembled WGS sequence"/>
</dbReference>
<dbReference type="RefSeq" id="WP_207257185.1">
    <property type="nucleotide sequence ID" value="NZ_JAFMPP010000005.1"/>
</dbReference>
<gene>
    <name evidence="1" type="ORF">J1C48_07370</name>
</gene>
<name>A0A939JRX9_9HYPH</name>
<evidence type="ECO:0000313" key="2">
    <source>
        <dbReference type="Proteomes" id="UP000664122"/>
    </source>
</evidence>
<dbReference type="InterPro" id="IPR021946">
    <property type="entry name" value="DUF3563"/>
</dbReference>
<organism evidence="1 2">
    <name type="scientific">Jiella flava</name>
    <dbReference type="NCBI Taxonomy" id="2816857"/>
    <lineage>
        <taxon>Bacteria</taxon>
        <taxon>Pseudomonadati</taxon>
        <taxon>Pseudomonadota</taxon>
        <taxon>Alphaproteobacteria</taxon>
        <taxon>Hyphomicrobiales</taxon>
        <taxon>Aurantimonadaceae</taxon>
        <taxon>Jiella</taxon>
    </lineage>
</organism>
<keyword evidence="2" id="KW-1185">Reference proteome</keyword>
<accession>A0A939JRX9</accession>
<reference evidence="1" key="1">
    <citation type="submission" date="2021-03" db="EMBL/GenBank/DDBJ databases">
        <title>Whole genome sequence of Jiella sp. CQZ9-1.</title>
        <authorList>
            <person name="Tuo L."/>
        </authorList>
    </citation>
    <scope>NUCLEOTIDE SEQUENCE</scope>
    <source>
        <strain evidence="1">CQZ9-1</strain>
    </source>
</reference>
<dbReference type="Pfam" id="PF12086">
    <property type="entry name" value="DUF3563"/>
    <property type="match status" value="1"/>
</dbReference>
<evidence type="ECO:0000313" key="1">
    <source>
        <dbReference type="EMBL" id="MBO0662388.1"/>
    </source>
</evidence>